<evidence type="ECO:0008006" key="3">
    <source>
        <dbReference type="Google" id="ProtNLM"/>
    </source>
</evidence>
<evidence type="ECO:0000313" key="2">
    <source>
        <dbReference type="Proteomes" id="UP001217325"/>
    </source>
</evidence>
<dbReference type="RefSeq" id="WP_275232741.1">
    <property type="nucleotide sequence ID" value="NZ_JARDXE010000023.1"/>
</dbReference>
<dbReference type="AlphaFoldDB" id="A0AAW6LT37"/>
<accession>A0AAW6LT37</accession>
<reference evidence="1" key="1">
    <citation type="submission" date="2023-02" db="EMBL/GenBank/DDBJ databases">
        <title>A novel hydrolase synthesized by Rhodococcus erythropolis HQ is responsible for the detoxification of Zearalenone.</title>
        <authorList>
            <person name="Hu J."/>
            <person name="Xu J."/>
        </authorList>
    </citation>
    <scope>NUCLEOTIDE SEQUENCE</scope>
    <source>
        <strain evidence="1">HQ</strain>
    </source>
</reference>
<evidence type="ECO:0000313" key="1">
    <source>
        <dbReference type="EMBL" id="MDE8649033.1"/>
    </source>
</evidence>
<dbReference type="Proteomes" id="UP001217325">
    <property type="component" value="Unassembled WGS sequence"/>
</dbReference>
<name>A0AAW6LT37_RHOSG</name>
<protein>
    <recommendedName>
        <fullName evidence="3">DNA-binding protein</fullName>
    </recommendedName>
</protein>
<organism evidence="1 2">
    <name type="scientific">Rhodococcus qingshengii</name>
    <dbReference type="NCBI Taxonomy" id="334542"/>
    <lineage>
        <taxon>Bacteria</taxon>
        <taxon>Bacillati</taxon>
        <taxon>Actinomycetota</taxon>
        <taxon>Actinomycetes</taxon>
        <taxon>Mycobacteriales</taxon>
        <taxon>Nocardiaceae</taxon>
        <taxon>Rhodococcus</taxon>
        <taxon>Rhodococcus erythropolis group</taxon>
    </lineage>
</organism>
<dbReference type="EMBL" id="JARDXE010000023">
    <property type="protein sequence ID" value="MDE8649033.1"/>
    <property type="molecule type" value="Genomic_DNA"/>
</dbReference>
<gene>
    <name evidence="1" type="ORF">PXH69_29080</name>
</gene>
<sequence>MTPPEPDWGTVLSGHRSPKKIPQFAAIFEAHGIAPDAVASALADPEAFVAAAASGPDWADAYGGPVAAALIAAEILEQAAALQITVSNIRSHLVAQLVDESSVVETARQLGYSHQHTSRLRKSGALVPALTALVRKGL</sequence>
<comment type="caution">
    <text evidence="1">The sequence shown here is derived from an EMBL/GenBank/DDBJ whole genome shotgun (WGS) entry which is preliminary data.</text>
</comment>
<proteinExistence type="predicted"/>